<dbReference type="GO" id="GO:0030288">
    <property type="term" value="C:outer membrane-bounded periplasmic space"/>
    <property type="evidence" value="ECO:0007669"/>
    <property type="project" value="InterPro"/>
</dbReference>
<dbReference type="EMBL" id="NCEQ01000013">
    <property type="protein sequence ID" value="OYX55637.1"/>
    <property type="molecule type" value="Genomic_DNA"/>
</dbReference>
<evidence type="ECO:0000313" key="2">
    <source>
        <dbReference type="EMBL" id="OYX55637.1"/>
    </source>
</evidence>
<comment type="caution">
    <text evidence="2">The sequence shown here is derived from an EMBL/GenBank/DDBJ whole genome shotgun (WGS) entry which is preliminary data.</text>
</comment>
<feature type="compositionally biased region" description="Basic and acidic residues" evidence="1">
    <location>
        <begin position="349"/>
        <end position="358"/>
    </location>
</feature>
<sequence length="368" mass="37552">MLAATTLSGCASAGFDPETGLYARPVGGAPATANPTALSPALTCLADTARARGVVAPRLAVGEIADLTGKLDLETGRRVTQGAALFAVTAFGRAGVPLVERADQTVAEVERTYATAQVLSDTPTGPGEDPGTVRAVNPGQVAGSRFYLVGGVTELNYNIESSGGELGVGALNPEDAKTGISGSRFVMNVAVDLRLVDSISQEVVAVAAYQKQIVGREIRAGVFDIFGGVAIDLSGGVSALEPLQLGVRALVERGVYDVTADLYGLNDAGCLPPAQTADTSGGYSRLRALSPVLPAEPAPVLAAVQRPARPVIPAPVAERPIPARPGTVLAAPGLPPAPAMVEPAPAEAGRPRPRIDPRNWRVIRGPAG</sequence>
<organism evidence="2 3">
    <name type="scientific">Brevundimonas subvibrioides</name>
    <dbReference type="NCBI Taxonomy" id="74313"/>
    <lineage>
        <taxon>Bacteria</taxon>
        <taxon>Pseudomonadati</taxon>
        <taxon>Pseudomonadota</taxon>
        <taxon>Alphaproteobacteria</taxon>
        <taxon>Caulobacterales</taxon>
        <taxon>Caulobacteraceae</taxon>
        <taxon>Brevundimonas</taxon>
    </lineage>
</organism>
<proteinExistence type="predicted"/>
<evidence type="ECO:0000256" key="1">
    <source>
        <dbReference type="SAM" id="MobiDB-lite"/>
    </source>
</evidence>
<dbReference type="NCBIfam" id="NF037935">
    <property type="entry name" value="holdfast_HfaB"/>
    <property type="match status" value="1"/>
</dbReference>
<feature type="compositionally biased region" description="Low complexity" evidence="1">
    <location>
        <begin position="339"/>
        <end position="348"/>
    </location>
</feature>
<gene>
    <name evidence="2" type="ORF">B7Y86_12855</name>
</gene>
<protein>
    <recommendedName>
        <fullName evidence="4">Curli assembly protein CsgG</fullName>
    </recommendedName>
</protein>
<dbReference type="AlphaFoldDB" id="A0A258HGA2"/>
<dbReference type="Pfam" id="PF03783">
    <property type="entry name" value="CsgG"/>
    <property type="match status" value="1"/>
</dbReference>
<dbReference type="Gene3D" id="3.40.50.10610">
    <property type="entry name" value="ABC-type transport auxiliary lipoprotein component"/>
    <property type="match status" value="1"/>
</dbReference>
<feature type="region of interest" description="Disordered" evidence="1">
    <location>
        <begin position="329"/>
        <end position="358"/>
    </location>
</feature>
<dbReference type="InterPro" id="IPR005534">
    <property type="entry name" value="Curli_assmbl/transp-comp_CsgG"/>
</dbReference>
<dbReference type="InterPro" id="IPR049861">
    <property type="entry name" value="Holdfast_HfaB"/>
</dbReference>
<reference evidence="2 3" key="1">
    <citation type="submission" date="2017-03" db="EMBL/GenBank/DDBJ databases">
        <title>Lifting the veil on microbial sulfur biogeochemistry in mining wastewaters.</title>
        <authorList>
            <person name="Kantor R.S."/>
            <person name="Colenbrander Nelson T."/>
            <person name="Marshall S."/>
            <person name="Bennett D."/>
            <person name="Apte S."/>
            <person name="Camacho D."/>
            <person name="Thomas B.C."/>
            <person name="Warren L.A."/>
            <person name="Banfield J.F."/>
        </authorList>
    </citation>
    <scope>NUCLEOTIDE SEQUENCE [LARGE SCALE GENOMIC DNA]</scope>
    <source>
        <strain evidence="2">32-68-21</strain>
    </source>
</reference>
<evidence type="ECO:0008006" key="4">
    <source>
        <dbReference type="Google" id="ProtNLM"/>
    </source>
</evidence>
<accession>A0A258HGA2</accession>
<evidence type="ECO:0000313" key="3">
    <source>
        <dbReference type="Proteomes" id="UP000216147"/>
    </source>
</evidence>
<name>A0A258HGA2_9CAUL</name>
<dbReference type="Proteomes" id="UP000216147">
    <property type="component" value="Unassembled WGS sequence"/>
</dbReference>